<dbReference type="EMBL" id="JBANRG010000029">
    <property type="protein sequence ID" value="KAK7452160.1"/>
    <property type="molecule type" value="Genomic_DNA"/>
</dbReference>
<organism evidence="2 3">
    <name type="scientific">Marasmiellus scandens</name>
    <dbReference type="NCBI Taxonomy" id="2682957"/>
    <lineage>
        <taxon>Eukaryota</taxon>
        <taxon>Fungi</taxon>
        <taxon>Dikarya</taxon>
        <taxon>Basidiomycota</taxon>
        <taxon>Agaricomycotina</taxon>
        <taxon>Agaricomycetes</taxon>
        <taxon>Agaricomycetidae</taxon>
        <taxon>Agaricales</taxon>
        <taxon>Marasmiineae</taxon>
        <taxon>Omphalotaceae</taxon>
        <taxon>Marasmiellus</taxon>
    </lineage>
</organism>
<keyword evidence="3" id="KW-1185">Reference proteome</keyword>
<protein>
    <submittedName>
        <fullName evidence="2">Uncharacterized protein</fullName>
    </submittedName>
</protein>
<reference evidence="2 3" key="1">
    <citation type="submission" date="2024-01" db="EMBL/GenBank/DDBJ databases">
        <title>A draft genome for the cacao thread blight pathogen Marasmiellus scandens.</title>
        <authorList>
            <person name="Baruah I.K."/>
            <person name="Leung J."/>
            <person name="Bukari Y."/>
            <person name="Amoako-Attah I."/>
            <person name="Meinhardt L.W."/>
            <person name="Bailey B.A."/>
            <person name="Cohen S.P."/>
        </authorList>
    </citation>
    <scope>NUCLEOTIDE SEQUENCE [LARGE SCALE GENOMIC DNA]</scope>
    <source>
        <strain evidence="2 3">GH-19</strain>
    </source>
</reference>
<comment type="caution">
    <text evidence="2">The sequence shown here is derived from an EMBL/GenBank/DDBJ whole genome shotgun (WGS) entry which is preliminary data.</text>
</comment>
<evidence type="ECO:0000256" key="1">
    <source>
        <dbReference type="SAM" id="MobiDB-lite"/>
    </source>
</evidence>
<feature type="compositionally biased region" description="Polar residues" evidence="1">
    <location>
        <begin position="98"/>
        <end position="115"/>
    </location>
</feature>
<dbReference type="Proteomes" id="UP001498398">
    <property type="component" value="Unassembled WGS sequence"/>
</dbReference>
<evidence type="ECO:0000313" key="2">
    <source>
        <dbReference type="EMBL" id="KAK7452160.1"/>
    </source>
</evidence>
<feature type="region of interest" description="Disordered" evidence="1">
    <location>
        <begin position="1"/>
        <end position="25"/>
    </location>
</feature>
<proteinExistence type="predicted"/>
<accession>A0ABR1J6F0</accession>
<feature type="region of interest" description="Disordered" evidence="1">
    <location>
        <begin position="94"/>
        <end position="115"/>
    </location>
</feature>
<sequence>MFGEVNRGGRPPGTKYQRKKLANEKHEEAVKNALDDVGHQDTNGRKTTYYTAAQRQAIPENTCLKDLPRLSVVNCLRLSREVTMVMLSCHVRRRRTSKSIGSEQQQPNDAQTTLGSGLKLRNDFVAL</sequence>
<gene>
    <name evidence="2" type="ORF">VKT23_012264</name>
</gene>
<name>A0ABR1J6F0_9AGAR</name>
<evidence type="ECO:0000313" key="3">
    <source>
        <dbReference type="Proteomes" id="UP001498398"/>
    </source>
</evidence>